<sequence length="377" mass="43206">MYNESLSYRLSQLVLSSGECTIQLIPESELPIVSEVHDEITEIGLSKRTYLQLFKESHTYWHSALQSAPSGKQDPADLLEAYYCTFGYLLTTNENHSLIKLHESIFFKLQHIDESESNGVISLESEFKLITALLTSRLKKINKSSSLWLWLKKLSIMLIFKDIVSDEVDSKTIANFTKLIDSILKASELHFANYYASNFLRWCIRMVKLNSARAEELLGLVAMRLTKLCRLHLTDVSMWGSLQVLFENGSRNEQINEYIVEDYNAIASEIPKPYSTPIITALSKRDYYTFPSAYAHDELAWLLSVKCSIVTPYICVFSHEGLITVEGKLQQQYTELNKLSDKDSFLYQETSHYISVLERVVQKYRAISGRIRASSPT</sequence>
<organism evidence="1 2">
    <name type="scientific">[Candida] railenensis</name>
    <dbReference type="NCBI Taxonomy" id="45579"/>
    <lineage>
        <taxon>Eukaryota</taxon>
        <taxon>Fungi</taxon>
        <taxon>Dikarya</taxon>
        <taxon>Ascomycota</taxon>
        <taxon>Saccharomycotina</taxon>
        <taxon>Pichiomycetes</taxon>
        <taxon>Debaryomycetaceae</taxon>
        <taxon>Kurtzmaniella</taxon>
    </lineage>
</organism>
<name>A0A9P0QUX6_9ASCO</name>
<comment type="caution">
    <text evidence="1">The sequence shown here is derived from an EMBL/GenBank/DDBJ whole genome shotgun (WGS) entry which is preliminary data.</text>
</comment>
<evidence type="ECO:0000313" key="2">
    <source>
        <dbReference type="Proteomes" id="UP000837801"/>
    </source>
</evidence>
<dbReference type="EMBL" id="CAKXYY010000018">
    <property type="protein sequence ID" value="CAH2354761.1"/>
    <property type="molecule type" value="Genomic_DNA"/>
</dbReference>
<dbReference type="OrthoDB" id="5358702at2759"/>
<gene>
    <name evidence="1" type="ORF">CLIB1423_18S03092</name>
</gene>
<keyword evidence="2" id="KW-1185">Reference proteome</keyword>
<reference evidence="1" key="1">
    <citation type="submission" date="2022-03" db="EMBL/GenBank/DDBJ databases">
        <authorList>
            <person name="Legras J.-L."/>
            <person name="Devillers H."/>
            <person name="Grondin C."/>
        </authorList>
    </citation>
    <scope>NUCLEOTIDE SEQUENCE</scope>
    <source>
        <strain evidence="1">CLIB 1423</strain>
    </source>
</reference>
<protein>
    <submittedName>
        <fullName evidence="1">Uncharacterized protein</fullName>
    </submittedName>
</protein>
<evidence type="ECO:0000313" key="1">
    <source>
        <dbReference type="EMBL" id="CAH2354761.1"/>
    </source>
</evidence>
<accession>A0A9P0QUX6</accession>
<dbReference type="AlphaFoldDB" id="A0A9P0QUX6"/>
<proteinExistence type="predicted"/>
<dbReference type="Proteomes" id="UP000837801">
    <property type="component" value="Unassembled WGS sequence"/>
</dbReference>